<dbReference type="InParanoid" id="A0A2R5GDA9"/>
<protein>
    <submittedName>
        <fullName evidence="2">Uncharacterized protein</fullName>
    </submittedName>
</protein>
<dbReference type="AlphaFoldDB" id="A0A2R5GDA9"/>
<dbReference type="EMBL" id="BEYU01000051">
    <property type="protein sequence ID" value="GBG28960.1"/>
    <property type="molecule type" value="Genomic_DNA"/>
</dbReference>
<feature type="transmembrane region" description="Helical" evidence="1">
    <location>
        <begin position="96"/>
        <end position="114"/>
    </location>
</feature>
<gene>
    <name evidence="2" type="ORF">FCC1311_051812</name>
</gene>
<evidence type="ECO:0000313" key="3">
    <source>
        <dbReference type="Proteomes" id="UP000241890"/>
    </source>
</evidence>
<accession>A0A2R5GDA9</accession>
<comment type="caution">
    <text evidence="2">The sequence shown here is derived from an EMBL/GenBank/DDBJ whole genome shotgun (WGS) entry which is preliminary data.</text>
</comment>
<keyword evidence="1" id="KW-0812">Transmembrane</keyword>
<name>A0A2R5GDA9_9STRA</name>
<feature type="transmembrane region" description="Helical" evidence="1">
    <location>
        <begin position="63"/>
        <end position="84"/>
    </location>
</feature>
<dbReference type="Proteomes" id="UP000241890">
    <property type="component" value="Unassembled WGS sequence"/>
</dbReference>
<keyword evidence="3" id="KW-1185">Reference proteome</keyword>
<evidence type="ECO:0000313" key="2">
    <source>
        <dbReference type="EMBL" id="GBG28960.1"/>
    </source>
</evidence>
<keyword evidence="1" id="KW-1133">Transmembrane helix</keyword>
<sequence>MSVAEISTTFSATLSTLKVELDGSFPGWEQCMCVTLARPFIISALALYSAASVYALHPRGDYLGMVTSMLGWLGVVGGVCFWIAVLRDWTGIKTGLGMLLSIAFFGVTLITRVLPKRQ</sequence>
<feature type="transmembrane region" description="Helical" evidence="1">
    <location>
        <begin position="36"/>
        <end position="56"/>
    </location>
</feature>
<organism evidence="2 3">
    <name type="scientific">Hondaea fermentalgiana</name>
    <dbReference type="NCBI Taxonomy" id="2315210"/>
    <lineage>
        <taxon>Eukaryota</taxon>
        <taxon>Sar</taxon>
        <taxon>Stramenopiles</taxon>
        <taxon>Bigyra</taxon>
        <taxon>Labyrinthulomycetes</taxon>
        <taxon>Thraustochytrida</taxon>
        <taxon>Thraustochytriidae</taxon>
        <taxon>Hondaea</taxon>
    </lineage>
</organism>
<proteinExistence type="predicted"/>
<keyword evidence="1" id="KW-0472">Membrane</keyword>
<evidence type="ECO:0000256" key="1">
    <source>
        <dbReference type="SAM" id="Phobius"/>
    </source>
</evidence>
<reference evidence="2 3" key="1">
    <citation type="submission" date="2017-12" db="EMBL/GenBank/DDBJ databases">
        <title>Sequencing, de novo assembly and annotation of complete genome of a new Thraustochytrid species, strain FCC1311.</title>
        <authorList>
            <person name="Sedici K."/>
            <person name="Godart F."/>
            <person name="Aiese Cigliano R."/>
            <person name="Sanseverino W."/>
            <person name="Barakat M."/>
            <person name="Ortet P."/>
            <person name="Marechal E."/>
            <person name="Cagnac O."/>
            <person name="Amato A."/>
        </authorList>
    </citation>
    <scope>NUCLEOTIDE SEQUENCE [LARGE SCALE GENOMIC DNA]</scope>
</reference>